<dbReference type="Proteomes" id="UP000887568">
    <property type="component" value="Unplaced"/>
</dbReference>
<feature type="chain" id="PRO_5037793158" description="Insulin-like domain-containing protein" evidence="1">
    <location>
        <begin position="21"/>
        <end position="115"/>
    </location>
</feature>
<dbReference type="EnsemblMetazoa" id="XM_038190663.1">
    <property type="protein sequence ID" value="XP_038046591.1"/>
    <property type="gene ID" value="LOC119720809"/>
</dbReference>
<dbReference type="OrthoDB" id="10325839at2759"/>
<dbReference type="RefSeq" id="XP_038046591.1">
    <property type="nucleotide sequence ID" value="XM_038190663.1"/>
</dbReference>
<accession>A0A913Z6F5</accession>
<keyword evidence="1" id="KW-0732">Signal</keyword>
<evidence type="ECO:0008006" key="4">
    <source>
        <dbReference type="Google" id="ProtNLM"/>
    </source>
</evidence>
<dbReference type="Gene3D" id="1.10.100.10">
    <property type="entry name" value="Insulin-like"/>
    <property type="match status" value="1"/>
</dbReference>
<dbReference type="OMA" id="GCYYEEV"/>
<organism evidence="2 3">
    <name type="scientific">Patiria miniata</name>
    <name type="common">Bat star</name>
    <name type="synonym">Asterina miniata</name>
    <dbReference type="NCBI Taxonomy" id="46514"/>
    <lineage>
        <taxon>Eukaryota</taxon>
        <taxon>Metazoa</taxon>
        <taxon>Echinodermata</taxon>
        <taxon>Eleutherozoa</taxon>
        <taxon>Asterozoa</taxon>
        <taxon>Asteroidea</taxon>
        <taxon>Valvatacea</taxon>
        <taxon>Valvatida</taxon>
        <taxon>Asterinidae</taxon>
        <taxon>Patiria</taxon>
    </lineage>
</organism>
<dbReference type="GeneID" id="119720809"/>
<name>A0A913Z6F5_PATMI</name>
<protein>
    <recommendedName>
        <fullName evidence="4">Insulin-like domain-containing protein</fullName>
    </recommendedName>
</protein>
<reference evidence="2" key="1">
    <citation type="submission" date="2022-11" db="UniProtKB">
        <authorList>
            <consortium name="EnsemblMetazoa"/>
        </authorList>
    </citation>
    <scope>IDENTIFICATION</scope>
</reference>
<sequence length="115" mass="13141">MNRLLIFTVLALTVVYQVSGVPRKPGEPISAHCGMLVELRQVMLDNPGLEKRSPRNYWCGTALNNRKSTLCSCNHHTFLKSDEANNFLKRGVEKRSLSEECCHEGCYYEEVYELC</sequence>
<evidence type="ECO:0000313" key="2">
    <source>
        <dbReference type="EnsemblMetazoa" id="XP_038046591.1"/>
    </source>
</evidence>
<evidence type="ECO:0000313" key="3">
    <source>
        <dbReference type="Proteomes" id="UP000887568"/>
    </source>
</evidence>
<proteinExistence type="predicted"/>
<keyword evidence="3" id="KW-1185">Reference proteome</keyword>
<feature type="signal peptide" evidence="1">
    <location>
        <begin position="1"/>
        <end position="20"/>
    </location>
</feature>
<evidence type="ECO:0000256" key="1">
    <source>
        <dbReference type="SAM" id="SignalP"/>
    </source>
</evidence>
<dbReference type="AlphaFoldDB" id="A0A913Z6F5"/>
<dbReference type="SUPFAM" id="SSF56994">
    <property type="entry name" value="Insulin-like"/>
    <property type="match status" value="1"/>
</dbReference>
<dbReference type="InterPro" id="IPR036438">
    <property type="entry name" value="Insulin-like_sf"/>
</dbReference>